<sequence length="125" mass="13871">MIQSKISLIAADPRLVGRLCDLLGTMPNIDFPTMGGPFFWDTLAESQGWRLQKNVFTNHCRLLDPSNVRRAWGSESAMMRALQRLSPTVYKGHPARFDHTSLFCPQCGGNIPAGNYCSQCGSPIK</sequence>
<dbReference type="AlphaFoldDB" id="A0A5J5GWH5"/>
<proteinExistence type="predicted"/>
<gene>
    <name evidence="1" type="ORF">F4V44_25100</name>
</gene>
<dbReference type="RefSeq" id="WP_150442727.1">
    <property type="nucleotide sequence ID" value="NZ_VYKL01000058.1"/>
</dbReference>
<protein>
    <recommendedName>
        <fullName evidence="3">Zinc-ribbon domain-containing protein</fullName>
    </recommendedName>
</protein>
<dbReference type="Proteomes" id="UP000326671">
    <property type="component" value="Unassembled WGS sequence"/>
</dbReference>
<evidence type="ECO:0000313" key="1">
    <source>
        <dbReference type="EMBL" id="KAA9012839.1"/>
    </source>
</evidence>
<accession>A0A5J5GWH5</accession>
<reference evidence="1 2" key="1">
    <citation type="submission" date="2019-09" db="EMBL/GenBank/DDBJ databases">
        <title>Whole genome sequences of isolates from the Mars Exploration Rovers.</title>
        <authorList>
            <person name="Seuylemezian A."/>
            <person name="Vaishampayan P."/>
        </authorList>
    </citation>
    <scope>NUCLEOTIDE SEQUENCE [LARGE SCALE GENOMIC DNA]</scope>
    <source>
        <strain evidence="1 2">MER_TA_151</strain>
    </source>
</reference>
<name>A0A5J5GWH5_9BACI</name>
<evidence type="ECO:0000313" key="2">
    <source>
        <dbReference type="Proteomes" id="UP000326671"/>
    </source>
</evidence>
<keyword evidence="2" id="KW-1185">Reference proteome</keyword>
<dbReference type="EMBL" id="VYKL01000058">
    <property type="protein sequence ID" value="KAA9012839.1"/>
    <property type="molecule type" value="Genomic_DNA"/>
</dbReference>
<dbReference type="OrthoDB" id="1796720at2"/>
<evidence type="ECO:0008006" key="3">
    <source>
        <dbReference type="Google" id="ProtNLM"/>
    </source>
</evidence>
<comment type="caution">
    <text evidence="1">The sequence shown here is derived from an EMBL/GenBank/DDBJ whole genome shotgun (WGS) entry which is preliminary data.</text>
</comment>
<organism evidence="1 2">
    <name type="scientific">Niallia endozanthoxylica</name>
    <dbReference type="NCBI Taxonomy" id="2036016"/>
    <lineage>
        <taxon>Bacteria</taxon>
        <taxon>Bacillati</taxon>
        <taxon>Bacillota</taxon>
        <taxon>Bacilli</taxon>
        <taxon>Bacillales</taxon>
        <taxon>Bacillaceae</taxon>
        <taxon>Niallia</taxon>
    </lineage>
</organism>